<sequence>MTGNGKSGRGLFSSIRKAAVATATAFSLAIGGMAVPAVSDHAAEVALPSASATVITDLPIQQAKVTKKGQRKISWAIQSVGSARYPIPISGIFTITPWLESKKPIVPIGKVKVQIKQGAEVVETLGEFDFPITSDGKSYKLDLSSKCTTSSPCYLPQSDVHSLWIESANDLDRKLLGNFEQGRLQGGFGHREAEEKKPEAPKQGWVAGLVQVPNGYSASDVDLKIDGRPVQVGGNGWFVSEKFNAGTYGWEARLNDKTSTSSGSVTISADQQSYLNIKLEERKGTVLVHMHDRHGYPLWNTGGSLQIKRTDLGPSNGASIDHGNWSSTELTGSYGDYQIWYSGSDEYFPTSAQSFNIPGNRPSEIRFYLQRKEVSGRVYLPSGYSFNAAQGLTLTVFDQNKREVRKVSLLDSGDYKIQGLDNGSYRFQLSGDYINTVSRTVNISNRTIDGVDFRPTLKEARAKVEIQVPSNENFDGGKIRLKYNNQTWGDYPYKNQAGYDLGVVNPGEVSVQLIDRNGKVVGSGYEFVLPGETKIVRATVSKTLASYQGVVLDQFDKPISGATVSVNGKSVKTDGRGQFVVAGVKPTATVQVKVDAIDNYTYELNTSVPVNKTEGGKTYDLPDPLKPNFMTKELLLQFLGGEEGAAGVTWEVAPSPNHKKANGAEGRKGVTDKNGFVQQVLYPGTYDLKLTSPKGDLGDKYTFENAPRTVTIDPKNGMQVQEITLKKNPGEINGRVIYDDGKPVVNAEVRVGNETVRTNWNGYYTFNRVAAGTDSVTVAAAGDGTYAEASQKFSALKAAERKTVEDIKVDRATSRIEGTVRIDGKPASGGVSVEAKGQNGAYIDFGGVDSSGKFSFANTGSAKLLPGKYEVTVRNSGDGRFDETTKSVTVKPGEAAKVEFDLKENRAPIVATVRNEAGELVSGAKLTLKDVDTTWTEGERGVYTSGNLPAGEYIVQVEANDTHGSTQGKVTVRWAAGGRANYIVTRNPGTVTINVTDDAGQPVNGVKVRLKGTQSDAYKTQINKDLTTANGKVAFDKVPVGTYKVTIEDSAAYDEAQAIELKVDAAGNVVRDVKLRRKDASMTVHVMDEKSRAIASPVIKLIDENGAETKGTGDVNGKVEFNELRPGTYTIEVEPTDRHKGGSKSGVTIKPGTTAADNKEFVRVTNESATVIGTVVDENKQPVAGATVKVTNEGTQEVTTDKDGKFVVEGLSEGNATFEVPKTSEYTGNNLTVNGLLPGDQKEITIEVTRDFKRLNGSVLDDGGNAIEGVEAQLIQNGEVVKTQTTDKSGSFAFDKMEPGTYTVKVEETDTHLAGESESFEVVLGQGTDPVQVSLQRKPGSMKGKVEFSNNKVVDGAEIRLVPESGDPIDLEFNNEGNIAVPELPAGTYNVEVKSPDNYKRVSVPPLTVYPGKEADLGVIKFTAEIGDVAGTVRDENGEPVGKVKIKLQRAGQQPIESESAEDGTFSFTKVPVGDYTVDVVQPEKFKPVRGLTATVKPAEETALDITLETKPTKGTIKGNVEDEAGEPVANVGISLEPTSGKGNTIDVKVAEDGTFDDATIPAGSYSLKVTQPVGYEPVDNIPVKIDAGKERVVPTITLKKSEVEAETGSFIGGVYDKATNAPLPQTGLVLVGDAGRYPVAINADGSFRRNGIPTGNYQLKIAQPEGYLERADITVVIETGLDNYAQDIKLERIPVENTPTTGTLQGNVLGVSEGKPVEQIAGAKVNILRLGGGSTQVTTNDSGIFTASGLEPGEYVVQVEAPEGFNTPRYQRVVVEAGKTNGDLRVYLERKPTPNPKPGAAPGTISGWLLDDGNYPIKGGTVRIKGTAKNKDGSPRLDEDGKPIETLPAVKIGKDGYFTTDRLEPGEYTIELDVPDGWPKPKGWPKKVTVTEDKAIELGLVSIKAPRSNVEGVVDDGSGNPVEGVIVTATDPRGDTSVVATDKNGKFVFDKALPGTSTIEVFTPQGIQNVDPMYVPVKPGQDVAIPGVHLTEKQLKLSKRVRGYDADDMDSAPILPEDWDLIYGFVITNETDEIIKNITLDDPFLGDAKITWPEGWDKPENRTLEPGEHVFASAKIPPQKDMSVVNNIATARGTGSKGQMVASTPDNAVARIGSASVEKKVNARFGVDKNKPVSLDVDEDMYFTYEIMNRGAAPMYNVTLTDEVCEWNEGTSEDDSNECKPMEIDLPSDWNRTLLPGERVFLTAALPPLKPGTRHHNKALVKADLDQPRRSPGIEEEKGIYEEDPPSILTVTPNKNSWGNAHVIVSEGKTPKGYIDGVLSGLPAGLLTEAKVELISEDNKTSLSATVDGNGKFAYGNVTPGKYKLRVTNPSEDVMKIAGEYGIPTEKAAKGGKITTKLFEVEAEQPTDLSIQLVKAEVPKEGSSLGRCITETSSASNPAMYLIPLGLLVGAMAGSLVIYEDQFNAVVKQFNQAMPQLAIERPAWMNQISRQLEQLHPAAGPAVLAIILVAVGAIAVGLAYAACEAGADGSSKGESSSKKEQTPSEEKVS</sequence>
<feature type="transmembrane region" description="Helical" evidence="8">
    <location>
        <begin position="2400"/>
        <end position="2420"/>
    </location>
</feature>
<keyword evidence="8" id="KW-0472">Membrane</keyword>
<keyword evidence="10" id="KW-0378">Hydrolase</keyword>
<dbReference type="Gene3D" id="2.60.40.10">
    <property type="entry name" value="Immunoglobulins"/>
    <property type="match status" value="3"/>
</dbReference>
<keyword evidence="5" id="KW-0732">Signal</keyword>
<dbReference type="Pfam" id="PF24346">
    <property type="entry name" value="DUF7507"/>
    <property type="match status" value="1"/>
</dbReference>
<evidence type="ECO:0000256" key="5">
    <source>
        <dbReference type="ARBA" id="ARBA00022729"/>
    </source>
</evidence>
<dbReference type="GO" id="GO:0004556">
    <property type="term" value="F:alpha-amylase activity"/>
    <property type="evidence" value="ECO:0007669"/>
    <property type="project" value="UniProtKB-EC"/>
</dbReference>
<comment type="similarity">
    <text evidence="2">Belongs to the serine-aspartate repeat-containing protein (SDr) family.</text>
</comment>
<dbReference type="InterPro" id="IPR008969">
    <property type="entry name" value="CarboxyPept-like_regulatory"/>
</dbReference>
<gene>
    <name evidence="10" type="ORF">JMN37_10825</name>
</gene>
<proteinExistence type="inferred from homology"/>
<accession>A0AAW5HVV0</accession>
<keyword evidence="10" id="KW-0645">Protease</keyword>
<evidence type="ECO:0000256" key="4">
    <source>
        <dbReference type="ARBA" id="ARBA00022525"/>
    </source>
</evidence>
<dbReference type="SUPFAM" id="SSF49478">
    <property type="entry name" value="Cna protein B-type domain"/>
    <property type="match status" value="3"/>
</dbReference>
<dbReference type="GO" id="GO:0004180">
    <property type="term" value="F:carboxypeptidase activity"/>
    <property type="evidence" value="ECO:0007669"/>
    <property type="project" value="UniProtKB-KW"/>
</dbReference>
<name>A0AAW5HVV0_9CORY</name>
<evidence type="ECO:0000256" key="3">
    <source>
        <dbReference type="ARBA" id="ARBA00012595"/>
    </source>
</evidence>
<keyword evidence="10" id="KW-0121">Carboxypeptidase</keyword>
<evidence type="ECO:0000256" key="6">
    <source>
        <dbReference type="ARBA" id="ARBA00030238"/>
    </source>
</evidence>
<evidence type="ECO:0000313" key="11">
    <source>
        <dbReference type="Proteomes" id="UP001205920"/>
    </source>
</evidence>
<comment type="caution">
    <text evidence="10">The sequence shown here is derived from an EMBL/GenBank/DDBJ whole genome shotgun (WGS) entry which is preliminary data.</text>
</comment>
<organism evidence="10 11">
    <name type="scientific">Corynebacterium lipophilum</name>
    <dbReference type="NCBI Taxonomy" id="2804918"/>
    <lineage>
        <taxon>Bacteria</taxon>
        <taxon>Bacillati</taxon>
        <taxon>Actinomycetota</taxon>
        <taxon>Actinomycetes</taxon>
        <taxon>Mycobacteriales</taxon>
        <taxon>Corynebacteriaceae</taxon>
        <taxon>Corynebacterium</taxon>
    </lineage>
</organism>
<evidence type="ECO:0000259" key="9">
    <source>
        <dbReference type="Pfam" id="PF24346"/>
    </source>
</evidence>
<dbReference type="InterPro" id="IPR013784">
    <property type="entry name" value="Carb-bd-like_fold"/>
</dbReference>
<keyword evidence="11" id="KW-1185">Reference proteome</keyword>
<feature type="transmembrane region" description="Helical" evidence="8">
    <location>
        <begin position="2459"/>
        <end position="2483"/>
    </location>
</feature>
<feature type="compositionally biased region" description="Basic and acidic residues" evidence="7">
    <location>
        <begin position="2496"/>
        <end position="2510"/>
    </location>
</feature>
<protein>
    <recommendedName>
        <fullName evidence="3">alpha-amylase</fullName>
        <ecNumber evidence="3">3.2.1.1</ecNumber>
    </recommendedName>
    <alternativeName>
        <fullName evidence="6">1,4-alpha-D-glucan glucanohydrolase</fullName>
    </alternativeName>
</protein>
<dbReference type="Proteomes" id="UP001205920">
    <property type="component" value="Unassembled WGS sequence"/>
</dbReference>
<dbReference type="SUPFAM" id="SSF49464">
    <property type="entry name" value="Carboxypeptidase regulatory domain-like"/>
    <property type="match status" value="6"/>
</dbReference>
<dbReference type="RefSeq" id="WP_252932166.1">
    <property type="nucleotide sequence ID" value="NZ_JAEUWV010000029.1"/>
</dbReference>
<dbReference type="PANTHER" id="PTHR36108:SF13">
    <property type="entry name" value="COLOSSIN-B-RELATED"/>
    <property type="match status" value="1"/>
</dbReference>
<dbReference type="SUPFAM" id="SSF49452">
    <property type="entry name" value="Starch-binding domain-like"/>
    <property type="match status" value="4"/>
</dbReference>
<feature type="region of interest" description="Disordered" evidence="7">
    <location>
        <begin position="1133"/>
        <end position="1152"/>
    </location>
</feature>
<dbReference type="GO" id="GO:0005975">
    <property type="term" value="P:carbohydrate metabolic process"/>
    <property type="evidence" value="ECO:0007669"/>
    <property type="project" value="UniProtKB-ARBA"/>
</dbReference>
<evidence type="ECO:0000256" key="7">
    <source>
        <dbReference type="SAM" id="MobiDB-lite"/>
    </source>
</evidence>
<dbReference type="Pfam" id="PF13620">
    <property type="entry name" value="CarboxypepD_reg"/>
    <property type="match status" value="7"/>
</dbReference>
<keyword evidence="8" id="KW-1133">Transmembrane helix</keyword>
<evidence type="ECO:0000256" key="1">
    <source>
        <dbReference type="ARBA" id="ARBA00000548"/>
    </source>
</evidence>
<dbReference type="InterPro" id="IPR055354">
    <property type="entry name" value="DUF7507"/>
</dbReference>
<keyword evidence="8" id="KW-0812">Transmembrane</keyword>
<reference evidence="10 11" key="1">
    <citation type="submission" date="2021-01" db="EMBL/GenBank/DDBJ databases">
        <title>Identification and Characterization of Corynebacterium sp.</title>
        <authorList>
            <person name="Luo Q."/>
            <person name="Qu P."/>
            <person name="Chen Q."/>
        </authorList>
    </citation>
    <scope>NUCLEOTIDE SEQUENCE [LARGE SCALE GENOMIC DNA]</scope>
    <source>
        <strain evidence="10 11">MC-18</strain>
    </source>
</reference>
<dbReference type="GO" id="GO:0030246">
    <property type="term" value="F:carbohydrate binding"/>
    <property type="evidence" value="ECO:0007669"/>
    <property type="project" value="InterPro"/>
</dbReference>
<feature type="region of interest" description="Disordered" evidence="7">
    <location>
        <begin position="2487"/>
        <end position="2510"/>
    </location>
</feature>
<feature type="domain" description="DUF7507" evidence="9">
    <location>
        <begin position="2023"/>
        <end position="2104"/>
    </location>
</feature>
<dbReference type="Gene3D" id="2.60.40.1120">
    <property type="entry name" value="Carboxypeptidase-like, regulatory domain"/>
    <property type="match status" value="9"/>
</dbReference>
<comment type="catalytic activity">
    <reaction evidence="1">
        <text>Endohydrolysis of (1-&gt;4)-alpha-D-glucosidic linkages in polysaccharides containing three or more (1-&gt;4)-alpha-linked D-glucose units.</text>
        <dbReference type="EC" id="3.2.1.1"/>
    </reaction>
</comment>
<keyword evidence="4" id="KW-0964">Secreted</keyword>
<dbReference type="EMBL" id="JAEUWV010000029">
    <property type="protein sequence ID" value="MCO6395454.1"/>
    <property type="molecule type" value="Genomic_DNA"/>
</dbReference>
<dbReference type="PANTHER" id="PTHR36108">
    <property type="entry name" value="COLOSSIN-B-RELATED"/>
    <property type="match status" value="1"/>
</dbReference>
<evidence type="ECO:0000313" key="10">
    <source>
        <dbReference type="EMBL" id="MCO6395454.1"/>
    </source>
</evidence>
<evidence type="ECO:0000256" key="8">
    <source>
        <dbReference type="SAM" id="Phobius"/>
    </source>
</evidence>
<dbReference type="EC" id="3.2.1.1" evidence="3"/>
<evidence type="ECO:0000256" key="2">
    <source>
        <dbReference type="ARBA" id="ARBA00007257"/>
    </source>
</evidence>
<dbReference type="InterPro" id="IPR013783">
    <property type="entry name" value="Ig-like_fold"/>
</dbReference>